<dbReference type="InterPro" id="IPR005178">
    <property type="entry name" value="Ostalpha/TMEM184C"/>
</dbReference>
<feature type="compositionally biased region" description="Low complexity" evidence="5">
    <location>
        <begin position="411"/>
        <end position="424"/>
    </location>
</feature>
<feature type="compositionally biased region" description="Polar residues" evidence="5">
    <location>
        <begin position="379"/>
        <end position="402"/>
    </location>
</feature>
<keyword evidence="4 6" id="KW-0472">Membrane</keyword>
<evidence type="ECO:0000256" key="4">
    <source>
        <dbReference type="ARBA" id="ARBA00023136"/>
    </source>
</evidence>
<evidence type="ECO:0000256" key="5">
    <source>
        <dbReference type="SAM" id="MobiDB-lite"/>
    </source>
</evidence>
<evidence type="ECO:0000313" key="8">
    <source>
        <dbReference type="Proteomes" id="UP000007635"/>
    </source>
</evidence>
<proteinExistence type="predicted"/>
<dbReference type="GO" id="GO:0016020">
    <property type="term" value="C:membrane"/>
    <property type="evidence" value="ECO:0007669"/>
    <property type="project" value="UniProtKB-SubCell"/>
</dbReference>
<evidence type="ECO:0000313" key="7">
    <source>
        <dbReference type="Ensembl" id="ENSGACP00000044158.1"/>
    </source>
</evidence>
<feature type="transmembrane region" description="Helical" evidence="6">
    <location>
        <begin position="45"/>
        <end position="66"/>
    </location>
</feature>
<comment type="subcellular location">
    <subcellularLocation>
        <location evidence="1">Membrane</location>
        <topology evidence="1">Multi-pass membrane protein</topology>
    </subcellularLocation>
</comment>
<feature type="transmembrane region" description="Helical" evidence="6">
    <location>
        <begin position="12"/>
        <end position="33"/>
    </location>
</feature>
<feature type="compositionally biased region" description="Acidic residues" evidence="5">
    <location>
        <begin position="427"/>
        <end position="437"/>
    </location>
</feature>
<feature type="transmembrane region" description="Helical" evidence="6">
    <location>
        <begin position="207"/>
        <end position="230"/>
    </location>
</feature>
<dbReference type="Pfam" id="PF03619">
    <property type="entry name" value="Solute_trans_a"/>
    <property type="match status" value="1"/>
</dbReference>
<feature type="region of interest" description="Disordered" evidence="5">
    <location>
        <begin position="362"/>
        <end position="457"/>
    </location>
</feature>
<evidence type="ECO:0000256" key="2">
    <source>
        <dbReference type="ARBA" id="ARBA00022692"/>
    </source>
</evidence>
<evidence type="ECO:0000256" key="3">
    <source>
        <dbReference type="ARBA" id="ARBA00022989"/>
    </source>
</evidence>
<dbReference type="Ensembl" id="ENSGACT00000067241.1">
    <property type="protein sequence ID" value="ENSGACP00000044158.1"/>
    <property type="gene ID" value="ENSGACG00000017214.2"/>
</dbReference>
<dbReference type="SMART" id="SM01417">
    <property type="entry name" value="Solute_trans_a"/>
    <property type="match status" value="1"/>
</dbReference>
<protein>
    <submittedName>
        <fullName evidence="7">Transmembrane protein 184C</fullName>
    </submittedName>
</protein>
<sequence>MPCSCGNWRRWIRPLVVVLYILLLLVVLPLCIWDMQKSGVGTHNKAWFIAGIFVFMTMPISLWGILQHLVHYTQPELQKPIIRILWMVPIYSLDSWIALKYPKIAIYVDTCRECYEAYVIYNFMTFLLNYLENQYPSLVSMLESQEQQRHLPPLCCCPPWPMGEVLLLRCKLGVLQYTVVRPVTTVIALICELCGVYDEGNFSSTNAWTYLVIFNNISQLFAMYCLVLFYRALREELSPIKPVGKFLRRRDLSADNRHFVDSSRQAAFIALLVKVGIISEARTWEWESVEAVATGLQDFIICVEMFLAAIAHHFSFTYKPYIQEAEEGSCFDSFMAMWDVSDVRADISEQVRNVGRTVLGRPRKSYFGEDPGDGERSGLLSSGSQDAITEAASNPVSPNGQYQGLGRTLTPHSASAPAGLSSAPWDEGPEAGLEETPEEGRSSPGEEPTEADLIVIT</sequence>
<evidence type="ECO:0000256" key="1">
    <source>
        <dbReference type="ARBA" id="ARBA00004141"/>
    </source>
</evidence>
<dbReference type="Proteomes" id="UP000007635">
    <property type="component" value="Chromosome IX"/>
</dbReference>
<reference evidence="7" key="2">
    <citation type="submission" date="2025-08" db="UniProtKB">
        <authorList>
            <consortium name="Ensembl"/>
        </authorList>
    </citation>
    <scope>IDENTIFICATION</scope>
</reference>
<name>A0AAQ4Q1H6_GASAC</name>
<feature type="transmembrane region" description="Helical" evidence="6">
    <location>
        <begin position="81"/>
        <end position="102"/>
    </location>
</feature>
<dbReference type="GeneTree" id="ENSGT00940000155201"/>
<keyword evidence="2 6" id="KW-0812">Transmembrane</keyword>
<dbReference type="AlphaFoldDB" id="A0AAQ4Q1H6"/>
<organism evidence="7 8">
    <name type="scientific">Gasterosteus aculeatus aculeatus</name>
    <name type="common">three-spined stickleback</name>
    <dbReference type="NCBI Taxonomy" id="481459"/>
    <lineage>
        <taxon>Eukaryota</taxon>
        <taxon>Metazoa</taxon>
        <taxon>Chordata</taxon>
        <taxon>Craniata</taxon>
        <taxon>Vertebrata</taxon>
        <taxon>Euteleostomi</taxon>
        <taxon>Actinopterygii</taxon>
        <taxon>Neopterygii</taxon>
        <taxon>Teleostei</taxon>
        <taxon>Neoteleostei</taxon>
        <taxon>Acanthomorphata</taxon>
        <taxon>Eupercaria</taxon>
        <taxon>Perciformes</taxon>
        <taxon>Cottioidei</taxon>
        <taxon>Gasterosteales</taxon>
        <taxon>Gasterosteidae</taxon>
        <taxon>Gasterosteus</taxon>
    </lineage>
</organism>
<reference evidence="7" key="3">
    <citation type="submission" date="2025-09" db="UniProtKB">
        <authorList>
            <consortium name="Ensembl"/>
        </authorList>
    </citation>
    <scope>IDENTIFICATION</scope>
</reference>
<dbReference type="PANTHER" id="PTHR23423">
    <property type="entry name" value="ORGANIC SOLUTE TRANSPORTER-RELATED"/>
    <property type="match status" value="1"/>
</dbReference>
<reference evidence="7 8" key="1">
    <citation type="journal article" date="2021" name="G3 (Bethesda)">
        <title>Improved contiguity of the threespine stickleback genome using long-read sequencing.</title>
        <authorList>
            <person name="Nath S."/>
            <person name="Shaw D.E."/>
            <person name="White M.A."/>
        </authorList>
    </citation>
    <scope>NUCLEOTIDE SEQUENCE [LARGE SCALE GENOMIC DNA]</scope>
    <source>
        <strain evidence="7 8">Lake Benthic</strain>
    </source>
</reference>
<accession>A0AAQ4Q1H6</accession>
<keyword evidence="3 6" id="KW-1133">Transmembrane helix</keyword>
<keyword evidence="8" id="KW-1185">Reference proteome</keyword>
<evidence type="ECO:0000256" key="6">
    <source>
        <dbReference type="SAM" id="Phobius"/>
    </source>
</evidence>